<dbReference type="eggNOG" id="COG0609">
    <property type="taxonomic scope" value="Bacteria"/>
</dbReference>
<feature type="transmembrane region" description="Helical" evidence="8">
    <location>
        <begin position="254"/>
        <end position="282"/>
    </location>
</feature>
<gene>
    <name evidence="10" type="ORF">AUCHE_18_00010</name>
</gene>
<dbReference type="AlphaFoldDB" id="K6VUL9"/>
<keyword evidence="4" id="KW-1003">Cell membrane</keyword>
<dbReference type="InterPro" id="IPR000522">
    <property type="entry name" value="ABC_transptr_permease_BtuC"/>
</dbReference>
<keyword evidence="9" id="KW-0732">Signal</keyword>
<dbReference type="OrthoDB" id="9782305at2"/>
<dbReference type="Gene3D" id="1.10.3470.10">
    <property type="entry name" value="ABC transporter involved in vitamin B12 uptake, BtuC"/>
    <property type="match status" value="1"/>
</dbReference>
<keyword evidence="6 8" id="KW-1133">Transmembrane helix</keyword>
<comment type="subcellular location">
    <subcellularLocation>
        <location evidence="1">Cell membrane</location>
        <topology evidence="1">Multi-pass membrane protein</topology>
    </subcellularLocation>
</comment>
<feature type="transmembrane region" description="Helical" evidence="8">
    <location>
        <begin position="126"/>
        <end position="150"/>
    </location>
</feature>
<dbReference type="EMBL" id="BAGZ01000018">
    <property type="protein sequence ID" value="GAB79000.1"/>
    <property type="molecule type" value="Genomic_DNA"/>
</dbReference>
<organism evidence="10 11">
    <name type="scientific">Austwickia chelonae NBRC 105200</name>
    <dbReference type="NCBI Taxonomy" id="1184607"/>
    <lineage>
        <taxon>Bacteria</taxon>
        <taxon>Bacillati</taxon>
        <taxon>Actinomycetota</taxon>
        <taxon>Actinomycetes</taxon>
        <taxon>Micrococcales</taxon>
        <taxon>Dermatophilaceae</taxon>
        <taxon>Austwickia</taxon>
    </lineage>
</organism>
<name>K6VUL9_9MICO</name>
<evidence type="ECO:0000256" key="6">
    <source>
        <dbReference type="ARBA" id="ARBA00022989"/>
    </source>
</evidence>
<keyword evidence="11" id="KW-1185">Reference proteome</keyword>
<dbReference type="PANTHER" id="PTHR30472:SF67">
    <property type="entry name" value="PERMEASE OF ABC TRANSPORTER-RELATED"/>
    <property type="match status" value="1"/>
</dbReference>
<evidence type="ECO:0000313" key="10">
    <source>
        <dbReference type="EMBL" id="GAB79000.1"/>
    </source>
</evidence>
<evidence type="ECO:0000256" key="7">
    <source>
        <dbReference type="ARBA" id="ARBA00023136"/>
    </source>
</evidence>
<dbReference type="GO" id="GO:0005886">
    <property type="term" value="C:plasma membrane"/>
    <property type="evidence" value="ECO:0007669"/>
    <property type="project" value="UniProtKB-SubCell"/>
</dbReference>
<evidence type="ECO:0000256" key="1">
    <source>
        <dbReference type="ARBA" id="ARBA00004651"/>
    </source>
</evidence>
<keyword evidence="7 8" id="KW-0472">Membrane</keyword>
<evidence type="ECO:0000256" key="4">
    <source>
        <dbReference type="ARBA" id="ARBA00022475"/>
    </source>
</evidence>
<evidence type="ECO:0000256" key="2">
    <source>
        <dbReference type="ARBA" id="ARBA00007935"/>
    </source>
</evidence>
<feature type="transmembrane region" description="Helical" evidence="8">
    <location>
        <begin position="322"/>
        <end position="340"/>
    </location>
</feature>
<dbReference type="FunFam" id="1.10.3470.10:FF:000001">
    <property type="entry name" value="Vitamin B12 ABC transporter permease BtuC"/>
    <property type="match status" value="1"/>
</dbReference>
<sequence length="350" mass="36001">MLLCCLLTVFLCASLLIAISSGSAVIPLTDTLHYLTQAVTGGVIDRADLSAYQIIWQVRTPRVLIAALVGAGLSATGAVIQAMVRNVLADPFLLGVSAGASVGAVSVTIGAVGMSSLGLSALATSMGAFFVTGGAFAGALFASALVWAAAWQRDTGVTPVRLVLTGVVLAAGFHAIMSVLIYLVPDTESTATVLFWSMGSFGAASWAVLPIVTAFVLLGLIAYRRHAQTLDVLALGDEAAASLGIDVTSARRTLFVLLSLTTGAVTAVSGCIGFVGLVVPHIVRMIVGATHARVLVVAPLVGAILMVWVDLLARTVVAPRELPLSAITALIGVPVFIVLLRRRGHILGNR</sequence>
<keyword evidence="3" id="KW-0813">Transport</keyword>
<comment type="caution">
    <text evidence="10">The sequence shown here is derived from an EMBL/GenBank/DDBJ whole genome shotgun (WGS) entry which is preliminary data.</text>
</comment>
<feature type="transmembrane region" description="Helical" evidence="8">
    <location>
        <begin position="203"/>
        <end position="223"/>
    </location>
</feature>
<feature type="transmembrane region" description="Helical" evidence="8">
    <location>
        <begin position="294"/>
        <end position="316"/>
    </location>
</feature>
<dbReference type="Pfam" id="PF01032">
    <property type="entry name" value="FecCD"/>
    <property type="match status" value="1"/>
</dbReference>
<dbReference type="Proteomes" id="UP000008495">
    <property type="component" value="Unassembled WGS sequence"/>
</dbReference>
<proteinExistence type="inferred from homology"/>
<evidence type="ECO:0000256" key="9">
    <source>
        <dbReference type="SAM" id="SignalP"/>
    </source>
</evidence>
<dbReference type="InterPro" id="IPR037294">
    <property type="entry name" value="ABC_BtuC-like"/>
</dbReference>
<evidence type="ECO:0000256" key="8">
    <source>
        <dbReference type="SAM" id="Phobius"/>
    </source>
</evidence>
<dbReference type="GO" id="GO:0033214">
    <property type="term" value="P:siderophore-iron import into cell"/>
    <property type="evidence" value="ECO:0007669"/>
    <property type="project" value="TreeGrafter"/>
</dbReference>
<protein>
    <submittedName>
        <fullName evidence="10">Putative ABC transporter permease protein</fullName>
    </submittedName>
</protein>
<feature type="signal peptide" evidence="9">
    <location>
        <begin position="1"/>
        <end position="24"/>
    </location>
</feature>
<evidence type="ECO:0000313" key="11">
    <source>
        <dbReference type="Proteomes" id="UP000008495"/>
    </source>
</evidence>
<feature type="transmembrane region" description="Helical" evidence="8">
    <location>
        <begin position="92"/>
        <end position="114"/>
    </location>
</feature>
<dbReference type="STRING" id="100225.SAMN05421595_2862"/>
<comment type="similarity">
    <text evidence="2">Belongs to the binding-protein-dependent transport system permease family. FecCD subfamily.</text>
</comment>
<keyword evidence="5 8" id="KW-0812">Transmembrane</keyword>
<dbReference type="GO" id="GO:0022857">
    <property type="term" value="F:transmembrane transporter activity"/>
    <property type="evidence" value="ECO:0007669"/>
    <property type="project" value="InterPro"/>
</dbReference>
<feature type="transmembrane region" description="Helical" evidence="8">
    <location>
        <begin position="63"/>
        <end position="80"/>
    </location>
</feature>
<feature type="transmembrane region" description="Helical" evidence="8">
    <location>
        <begin position="162"/>
        <end position="183"/>
    </location>
</feature>
<dbReference type="SUPFAM" id="SSF81345">
    <property type="entry name" value="ABC transporter involved in vitamin B12 uptake, BtuC"/>
    <property type="match status" value="1"/>
</dbReference>
<dbReference type="PANTHER" id="PTHR30472">
    <property type="entry name" value="FERRIC ENTEROBACTIN TRANSPORT SYSTEM PERMEASE PROTEIN"/>
    <property type="match status" value="1"/>
</dbReference>
<accession>K6VUL9</accession>
<reference evidence="10 11" key="1">
    <citation type="submission" date="2012-08" db="EMBL/GenBank/DDBJ databases">
        <title>Whole genome shotgun sequence of Austwickia chelonae NBRC 105200.</title>
        <authorList>
            <person name="Yoshida I."/>
            <person name="Hosoyama A."/>
            <person name="Tsuchikane K."/>
            <person name="Katsumata H."/>
            <person name="Ando Y."/>
            <person name="Ohji S."/>
            <person name="Hamada M."/>
            <person name="Tamura T."/>
            <person name="Yamazoe A."/>
            <person name="Yamazaki S."/>
            <person name="Fujita N."/>
        </authorList>
    </citation>
    <scope>NUCLEOTIDE SEQUENCE [LARGE SCALE GENOMIC DNA]</scope>
    <source>
        <strain evidence="10 11">NBRC 105200</strain>
    </source>
</reference>
<dbReference type="CDD" id="cd06550">
    <property type="entry name" value="TM_ABC_iron-siderophores_like"/>
    <property type="match status" value="1"/>
</dbReference>
<evidence type="ECO:0000256" key="5">
    <source>
        <dbReference type="ARBA" id="ARBA00022692"/>
    </source>
</evidence>
<feature type="chain" id="PRO_5039153911" evidence="9">
    <location>
        <begin position="25"/>
        <end position="350"/>
    </location>
</feature>
<evidence type="ECO:0000256" key="3">
    <source>
        <dbReference type="ARBA" id="ARBA00022448"/>
    </source>
</evidence>